<sequence length="129" mass="13859">MVACPIKGRGPQRKTKTEQGMTAKAETRTEPWKVRTSSRRFDGELPKPRTAPPRVEAMDLDLRTSDEFDLPLYLIICVCTSQGVELIEKDEGNTQIGAGSAIRKPDGLGGDELSASTVVTGGGVTDVTP</sequence>
<feature type="region of interest" description="Disordered" evidence="1">
    <location>
        <begin position="96"/>
        <end position="129"/>
    </location>
</feature>
<gene>
    <name evidence="2" type="ORF">PIB30_095316</name>
</gene>
<feature type="compositionally biased region" description="Gly residues" evidence="1">
    <location>
        <begin position="120"/>
        <end position="129"/>
    </location>
</feature>
<dbReference type="Proteomes" id="UP001341840">
    <property type="component" value="Unassembled WGS sequence"/>
</dbReference>
<dbReference type="EMBL" id="JASCZI010062585">
    <property type="protein sequence ID" value="MED6140649.1"/>
    <property type="molecule type" value="Genomic_DNA"/>
</dbReference>
<comment type="caution">
    <text evidence="2">The sequence shown here is derived from an EMBL/GenBank/DDBJ whole genome shotgun (WGS) entry which is preliminary data.</text>
</comment>
<organism evidence="2 3">
    <name type="scientific">Stylosanthes scabra</name>
    <dbReference type="NCBI Taxonomy" id="79078"/>
    <lineage>
        <taxon>Eukaryota</taxon>
        <taxon>Viridiplantae</taxon>
        <taxon>Streptophyta</taxon>
        <taxon>Embryophyta</taxon>
        <taxon>Tracheophyta</taxon>
        <taxon>Spermatophyta</taxon>
        <taxon>Magnoliopsida</taxon>
        <taxon>eudicotyledons</taxon>
        <taxon>Gunneridae</taxon>
        <taxon>Pentapetalae</taxon>
        <taxon>rosids</taxon>
        <taxon>fabids</taxon>
        <taxon>Fabales</taxon>
        <taxon>Fabaceae</taxon>
        <taxon>Papilionoideae</taxon>
        <taxon>50 kb inversion clade</taxon>
        <taxon>dalbergioids sensu lato</taxon>
        <taxon>Dalbergieae</taxon>
        <taxon>Pterocarpus clade</taxon>
        <taxon>Stylosanthes</taxon>
    </lineage>
</organism>
<name>A0ABU6SW23_9FABA</name>
<evidence type="ECO:0000313" key="3">
    <source>
        <dbReference type="Proteomes" id="UP001341840"/>
    </source>
</evidence>
<keyword evidence="3" id="KW-1185">Reference proteome</keyword>
<reference evidence="2 3" key="1">
    <citation type="journal article" date="2023" name="Plants (Basel)">
        <title>Bridging the Gap: Combining Genomics and Transcriptomics Approaches to Understand Stylosanthes scabra, an Orphan Legume from the Brazilian Caatinga.</title>
        <authorList>
            <person name="Ferreira-Neto J.R.C."/>
            <person name="da Silva M.D."/>
            <person name="Binneck E."/>
            <person name="de Melo N.F."/>
            <person name="da Silva R.H."/>
            <person name="de Melo A.L.T.M."/>
            <person name="Pandolfi V."/>
            <person name="Bustamante F.O."/>
            <person name="Brasileiro-Vidal A.C."/>
            <person name="Benko-Iseppon A.M."/>
        </authorList>
    </citation>
    <scope>NUCLEOTIDE SEQUENCE [LARGE SCALE GENOMIC DNA]</scope>
    <source>
        <tissue evidence="2">Leaves</tissue>
    </source>
</reference>
<evidence type="ECO:0000256" key="1">
    <source>
        <dbReference type="SAM" id="MobiDB-lite"/>
    </source>
</evidence>
<protein>
    <submittedName>
        <fullName evidence="2">Uncharacterized protein</fullName>
    </submittedName>
</protein>
<feature type="compositionally biased region" description="Basic and acidic residues" evidence="1">
    <location>
        <begin position="25"/>
        <end position="47"/>
    </location>
</feature>
<proteinExistence type="predicted"/>
<evidence type="ECO:0000313" key="2">
    <source>
        <dbReference type="EMBL" id="MED6140649.1"/>
    </source>
</evidence>
<feature type="region of interest" description="Disordered" evidence="1">
    <location>
        <begin position="1"/>
        <end position="58"/>
    </location>
</feature>
<accession>A0ABU6SW23</accession>